<evidence type="ECO:0000256" key="1">
    <source>
        <dbReference type="SAM" id="SignalP"/>
    </source>
</evidence>
<evidence type="ECO:0000313" key="3">
    <source>
        <dbReference type="Proteomes" id="UP000594688"/>
    </source>
</evidence>
<feature type="chain" id="PRO_5032706228" evidence="1">
    <location>
        <begin position="23"/>
        <end position="77"/>
    </location>
</feature>
<dbReference type="AlphaFoldDB" id="A0A7T0BYQ6"/>
<accession>A0A7T0BYQ6</accession>
<protein>
    <submittedName>
        <fullName evidence="2">Uncharacterized protein</fullName>
    </submittedName>
</protein>
<gene>
    <name evidence="2" type="ORF">G3M70_14195</name>
</gene>
<proteinExistence type="predicted"/>
<dbReference type="Proteomes" id="UP000594688">
    <property type="component" value="Chromosome"/>
</dbReference>
<reference evidence="2 3" key="1">
    <citation type="submission" date="2020-02" db="EMBL/GenBank/DDBJ databases">
        <title>Genomic and physiological characterization of two novel Nitrospinaceae genera.</title>
        <authorList>
            <person name="Mueller A.J."/>
            <person name="Jung M.-Y."/>
            <person name="Strachan C.R."/>
            <person name="Herbold C.W."/>
            <person name="Kirkegaard R.H."/>
            <person name="Daims H."/>
        </authorList>
    </citation>
    <scope>NUCLEOTIDE SEQUENCE [LARGE SCALE GENOMIC DNA]</scope>
    <source>
        <strain evidence="2">EB</strain>
    </source>
</reference>
<dbReference type="PROSITE" id="PS51257">
    <property type="entry name" value="PROKAR_LIPOPROTEIN"/>
    <property type="match status" value="1"/>
</dbReference>
<evidence type="ECO:0000313" key="2">
    <source>
        <dbReference type="EMBL" id="QPJ62962.1"/>
    </source>
</evidence>
<sequence>MGQHRLRIAILALVAAILTACAGAPAKKEKKDPLMVRDSRECRSLSHMDGMERNGPQAYRAQAHYSKCMRDRGWPGE</sequence>
<organism evidence="2 3">
    <name type="scientific">Candidatus Nitronauta litoralis</name>
    <dbReference type="NCBI Taxonomy" id="2705533"/>
    <lineage>
        <taxon>Bacteria</taxon>
        <taxon>Pseudomonadati</taxon>
        <taxon>Nitrospinota/Tectimicrobiota group</taxon>
        <taxon>Nitrospinota</taxon>
        <taxon>Nitrospinia</taxon>
        <taxon>Nitrospinales</taxon>
        <taxon>Nitrospinaceae</taxon>
        <taxon>Candidatus Nitronauta</taxon>
    </lineage>
</organism>
<name>A0A7T0BYQ6_9BACT</name>
<dbReference type="KEGG" id="nli:G3M70_14195"/>
<keyword evidence="1" id="KW-0732">Signal</keyword>
<feature type="signal peptide" evidence="1">
    <location>
        <begin position="1"/>
        <end position="22"/>
    </location>
</feature>
<dbReference type="EMBL" id="CP048685">
    <property type="protein sequence ID" value="QPJ62962.1"/>
    <property type="molecule type" value="Genomic_DNA"/>
</dbReference>